<keyword evidence="2" id="KW-1185">Reference proteome</keyword>
<evidence type="ECO:0000313" key="1">
    <source>
        <dbReference type="EnsemblMetazoa" id="XP_038069835.1"/>
    </source>
</evidence>
<dbReference type="InterPro" id="IPR053226">
    <property type="entry name" value="Pyrrolopyrazine_biosynth_F"/>
</dbReference>
<sequence>ISAMKPKRVALWSHPRSLSTAMVMSFGNYGNVEVFNEMFGGAFAFGPERKMPMPLPVEEHLTFNMVKSQLEAAYPDRDLVFMKDHAISLDKKYERLPAGFHHTFLIRDPSRAVPSSLKMGLRGGMSVEQYLQMSQVFGKTMGYEHLLDLLEHVEGTLQQRVVLLDADDIRRHPEKMLRAYCDAVDLPFCESLLTWDPITEIPWHNPKSLLAFNKANGAYEDALKSSCWLPPNPNPPDLTDCPQPILDMIEAARLVYEKLYAKRLQP</sequence>
<dbReference type="Gene3D" id="3.40.50.300">
    <property type="entry name" value="P-loop containing nucleotide triphosphate hydrolases"/>
    <property type="match status" value="1"/>
</dbReference>
<dbReference type="InterPro" id="IPR027417">
    <property type="entry name" value="P-loop_NTPase"/>
</dbReference>
<reference evidence="1" key="1">
    <citation type="submission" date="2022-11" db="UniProtKB">
        <authorList>
            <consortium name="EnsemblMetazoa"/>
        </authorList>
    </citation>
    <scope>IDENTIFICATION</scope>
</reference>
<dbReference type="PANTHER" id="PTHR48419:SF1">
    <property type="entry name" value="SULFOTRANSFERASE DOMAIN-CONTAINING PROTEIN"/>
    <property type="match status" value="1"/>
</dbReference>
<accession>A0A914B0A9</accession>
<organism evidence="1 2">
    <name type="scientific">Patiria miniata</name>
    <name type="common">Bat star</name>
    <name type="synonym">Asterina miniata</name>
    <dbReference type="NCBI Taxonomy" id="46514"/>
    <lineage>
        <taxon>Eukaryota</taxon>
        <taxon>Metazoa</taxon>
        <taxon>Echinodermata</taxon>
        <taxon>Eleutherozoa</taxon>
        <taxon>Asterozoa</taxon>
        <taxon>Asteroidea</taxon>
        <taxon>Valvatacea</taxon>
        <taxon>Valvatida</taxon>
        <taxon>Asterinidae</taxon>
        <taxon>Patiria</taxon>
    </lineage>
</organism>
<dbReference type="PANTHER" id="PTHR48419">
    <property type="entry name" value="SULFOTRANSFERASE DOMAIN-CONTAINING PROTEIN"/>
    <property type="match status" value="1"/>
</dbReference>
<evidence type="ECO:0000313" key="2">
    <source>
        <dbReference type="Proteomes" id="UP000887568"/>
    </source>
</evidence>
<name>A0A914B0A9_PATMI</name>
<dbReference type="OrthoDB" id="416710at2759"/>
<dbReference type="RefSeq" id="XP_038069835.1">
    <property type="nucleotide sequence ID" value="XM_038213907.1"/>
</dbReference>
<proteinExistence type="predicted"/>
<dbReference type="SUPFAM" id="SSF52540">
    <property type="entry name" value="P-loop containing nucleoside triphosphate hydrolases"/>
    <property type="match status" value="1"/>
</dbReference>
<dbReference type="Proteomes" id="UP000887568">
    <property type="component" value="Unplaced"/>
</dbReference>
<dbReference type="OMA" id="ITEIPWH"/>
<dbReference type="GeneID" id="119739071"/>
<dbReference type="EnsemblMetazoa" id="XM_038213907.1">
    <property type="protein sequence ID" value="XP_038069835.1"/>
    <property type="gene ID" value="LOC119739071"/>
</dbReference>
<dbReference type="AlphaFoldDB" id="A0A914B0A9"/>
<dbReference type="Pfam" id="PF19798">
    <property type="entry name" value="Sulfotransfer_5"/>
    <property type="match status" value="1"/>
</dbReference>
<protein>
    <submittedName>
        <fullName evidence="1">Uncharacterized protein</fullName>
    </submittedName>
</protein>